<evidence type="ECO:0000256" key="3">
    <source>
        <dbReference type="ARBA" id="ARBA00012355"/>
    </source>
</evidence>
<sequence length="178" mass="19779">MLDGSGTIQSTTLTLRKPTREDGEAIWQLIRACKPLDENSMYCNLVQCDHFADTCVIAETPEHGVVGWVSGHMVPSDPDAIFVWQVAVSPDARGMGLGGKMLSHLINRDVASDVTRLQTTITLDNDASWALFRRFASRMGGELTHEPHFERKDHFGGHHDTEHMVTIKLRETGVRKAA</sequence>
<dbReference type="PANTHER" id="PTHR43072:SF23">
    <property type="entry name" value="UPF0039 PROTEIN C11D3.02C"/>
    <property type="match status" value="1"/>
</dbReference>
<comment type="pathway">
    <text evidence="1 8">Amine and polyamine biosynthesis; ectoine biosynthesis; L-ectoine from L-aspartate 4-semialdehyde: step 2/3.</text>
</comment>
<dbReference type="Gene3D" id="3.40.630.30">
    <property type="match status" value="1"/>
</dbReference>
<evidence type="ECO:0000256" key="1">
    <source>
        <dbReference type="ARBA" id="ARBA00004978"/>
    </source>
</evidence>
<accession>A0A399J3S1</accession>
<keyword evidence="5 8" id="KW-0808">Transferase</keyword>
<dbReference type="SUPFAM" id="SSF55729">
    <property type="entry name" value="Acyl-CoA N-acyltransferases (Nat)"/>
    <property type="match status" value="1"/>
</dbReference>
<evidence type="ECO:0000256" key="8">
    <source>
        <dbReference type="RuleBase" id="RU365045"/>
    </source>
</evidence>
<proteinExistence type="inferred from homology"/>
<gene>
    <name evidence="8 10" type="primary">ectA</name>
    <name evidence="10" type="ORF">DL237_12125</name>
</gene>
<evidence type="ECO:0000313" key="10">
    <source>
        <dbReference type="EMBL" id="RII38602.1"/>
    </source>
</evidence>
<comment type="function">
    <text evidence="8">Catalyzes the acetylation of L-2,4-diaminobutyrate (DABA) to gamma-N-acetyl-alpha,gamma-diaminobutyric acid (ADABA) with acetyl coenzyme A.</text>
</comment>
<dbReference type="PANTHER" id="PTHR43072">
    <property type="entry name" value="N-ACETYLTRANSFERASE"/>
    <property type="match status" value="1"/>
</dbReference>
<dbReference type="RefSeq" id="WP_119399318.1">
    <property type="nucleotide sequence ID" value="NZ_QWJJ01000009.1"/>
</dbReference>
<dbReference type="UniPathway" id="UPA00067">
    <property type="reaction ID" value="UER00122"/>
</dbReference>
<keyword evidence="11" id="KW-1185">Reference proteome</keyword>
<dbReference type="Pfam" id="PF00583">
    <property type="entry name" value="Acetyltransf_1"/>
    <property type="match status" value="1"/>
</dbReference>
<dbReference type="Proteomes" id="UP000265848">
    <property type="component" value="Unassembled WGS sequence"/>
</dbReference>
<reference evidence="10 11" key="1">
    <citation type="submission" date="2018-08" db="EMBL/GenBank/DDBJ databases">
        <title>Pseudooceanicola sediminis CY03 in the family Rhodobacteracea.</title>
        <authorList>
            <person name="Zhang Y.-J."/>
        </authorList>
    </citation>
    <scope>NUCLEOTIDE SEQUENCE [LARGE SCALE GENOMIC DNA]</scope>
    <source>
        <strain evidence="10 11">CY03</strain>
    </source>
</reference>
<dbReference type="NCBIfam" id="TIGR02406">
    <property type="entry name" value="ectoine_EctA"/>
    <property type="match status" value="1"/>
</dbReference>
<dbReference type="AlphaFoldDB" id="A0A399J3S1"/>
<evidence type="ECO:0000313" key="11">
    <source>
        <dbReference type="Proteomes" id="UP000265848"/>
    </source>
</evidence>
<evidence type="ECO:0000256" key="2">
    <source>
        <dbReference type="ARBA" id="ARBA00010712"/>
    </source>
</evidence>
<evidence type="ECO:0000256" key="4">
    <source>
        <dbReference type="ARBA" id="ARBA00017935"/>
    </source>
</evidence>
<dbReference type="CDD" id="cd04301">
    <property type="entry name" value="NAT_SF"/>
    <property type="match status" value="1"/>
</dbReference>
<name>A0A399J3S1_9RHOB</name>
<organism evidence="10 11">
    <name type="scientific">Pseudooceanicola sediminis</name>
    <dbReference type="NCBI Taxonomy" id="2211117"/>
    <lineage>
        <taxon>Bacteria</taxon>
        <taxon>Pseudomonadati</taxon>
        <taxon>Pseudomonadota</taxon>
        <taxon>Alphaproteobacteria</taxon>
        <taxon>Rhodobacterales</taxon>
        <taxon>Paracoccaceae</taxon>
        <taxon>Pseudooceanicola</taxon>
    </lineage>
</organism>
<evidence type="ECO:0000256" key="7">
    <source>
        <dbReference type="ARBA" id="ARBA00048924"/>
    </source>
</evidence>
<dbReference type="PROSITE" id="PS51186">
    <property type="entry name" value="GNAT"/>
    <property type="match status" value="1"/>
</dbReference>
<dbReference type="GO" id="GO:0033816">
    <property type="term" value="F:diaminobutyrate acetyltransferase activity"/>
    <property type="evidence" value="ECO:0007669"/>
    <property type="project" value="UniProtKB-EC"/>
</dbReference>
<dbReference type="EMBL" id="QWJJ01000009">
    <property type="protein sequence ID" value="RII38602.1"/>
    <property type="molecule type" value="Genomic_DNA"/>
</dbReference>
<dbReference type="InterPro" id="IPR000182">
    <property type="entry name" value="GNAT_dom"/>
</dbReference>
<keyword evidence="6 8" id="KW-0012">Acyltransferase</keyword>
<comment type="similarity">
    <text evidence="2 8">Belongs to the acetyltransferase family. EctA subfamily.</text>
</comment>
<dbReference type="InterPro" id="IPR012772">
    <property type="entry name" value="Ectoine_EctA"/>
</dbReference>
<evidence type="ECO:0000256" key="5">
    <source>
        <dbReference type="ARBA" id="ARBA00022679"/>
    </source>
</evidence>
<dbReference type="InterPro" id="IPR016181">
    <property type="entry name" value="Acyl_CoA_acyltransferase"/>
</dbReference>
<evidence type="ECO:0000256" key="6">
    <source>
        <dbReference type="ARBA" id="ARBA00023315"/>
    </source>
</evidence>
<dbReference type="EC" id="2.3.1.178" evidence="3 8"/>
<evidence type="ECO:0000259" key="9">
    <source>
        <dbReference type="PROSITE" id="PS51186"/>
    </source>
</evidence>
<dbReference type="GO" id="GO:0019491">
    <property type="term" value="P:ectoine biosynthetic process"/>
    <property type="evidence" value="ECO:0007669"/>
    <property type="project" value="UniProtKB-UniPathway"/>
</dbReference>
<comment type="caution">
    <text evidence="10">The sequence shown here is derived from an EMBL/GenBank/DDBJ whole genome shotgun (WGS) entry which is preliminary data.</text>
</comment>
<dbReference type="OrthoDB" id="2436196at2"/>
<protein>
    <recommendedName>
        <fullName evidence="4 8">L-2,4-diaminobutyric acid acetyltransferase</fullName>
        <shortName evidence="8">DABA acetyltransferase</shortName>
        <ecNumber evidence="3 8">2.3.1.178</ecNumber>
    </recommendedName>
</protein>
<comment type="catalytic activity">
    <reaction evidence="7 8">
        <text>L-2,4-diaminobutanoate + acetyl-CoA = (2S)-4-acetamido-2-aminobutanoate + CoA + H(+)</text>
        <dbReference type="Rhea" id="RHEA:16901"/>
        <dbReference type="ChEBI" id="CHEBI:15378"/>
        <dbReference type="ChEBI" id="CHEBI:57287"/>
        <dbReference type="ChEBI" id="CHEBI:57288"/>
        <dbReference type="ChEBI" id="CHEBI:58761"/>
        <dbReference type="ChEBI" id="CHEBI:58929"/>
        <dbReference type="EC" id="2.3.1.178"/>
    </reaction>
</comment>
<feature type="domain" description="N-acetyltransferase" evidence="9">
    <location>
        <begin position="13"/>
        <end position="171"/>
    </location>
</feature>